<dbReference type="InterPro" id="IPR016170">
    <property type="entry name" value="Cytok_DH_C_sf"/>
</dbReference>
<keyword evidence="3" id="KW-0274">FAD</keyword>
<dbReference type="EMBL" id="LFJN01000037">
    <property type="protein sequence ID" value="KPI35692.1"/>
    <property type="molecule type" value="Genomic_DNA"/>
</dbReference>
<dbReference type="AlphaFoldDB" id="A0A0N1H3W9"/>
<reference evidence="6 7" key="1">
    <citation type="submission" date="2015-06" db="EMBL/GenBank/DDBJ databases">
        <title>Draft genome of the ant-associated black yeast Phialophora attae CBS 131958.</title>
        <authorList>
            <person name="Moreno L.F."/>
            <person name="Stielow B.J."/>
            <person name="de Hoog S."/>
            <person name="Vicente V.A."/>
            <person name="Weiss V.A."/>
            <person name="de Vries M."/>
            <person name="Cruz L.M."/>
            <person name="Souza E.M."/>
        </authorList>
    </citation>
    <scope>NUCLEOTIDE SEQUENCE [LARGE SCALE GENOMIC DNA]</scope>
    <source>
        <strain evidence="6 7">CBS 131958</strain>
    </source>
</reference>
<dbReference type="GO" id="GO:0008720">
    <property type="term" value="F:D-lactate dehydrogenase (NAD+) activity"/>
    <property type="evidence" value="ECO:0007669"/>
    <property type="project" value="TreeGrafter"/>
</dbReference>
<dbReference type="GO" id="GO:0005739">
    <property type="term" value="C:mitochondrion"/>
    <property type="evidence" value="ECO:0007669"/>
    <property type="project" value="TreeGrafter"/>
</dbReference>
<evidence type="ECO:0000256" key="2">
    <source>
        <dbReference type="ARBA" id="ARBA00022630"/>
    </source>
</evidence>
<dbReference type="RefSeq" id="XP_017995655.1">
    <property type="nucleotide sequence ID" value="XM_018141111.1"/>
</dbReference>
<dbReference type="InterPro" id="IPR016166">
    <property type="entry name" value="FAD-bd_PCMH"/>
</dbReference>
<dbReference type="PROSITE" id="PS51387">
    <property type="entry name" value="FAD_PCMH"/>
    <property type="match status" value="1"/>
</dbReference>
<keyword evidence="4" id="KW-0560">Oxidoreductase</keyword>
<evidence type="ECO:0000256" key="3">
    <source>
        <dbReference type="ARBA" id="ARBA00022827"/>
    </source>
</evidence>
<comment type="cofactor">
    <cofactor evidence="1">
        <name>FAD</name>
        <dbReference type="ChEBI" id="CHEBI:57692"/>
    </cofactor>
</comment>
<dbReference type="InterPro" id="IPR016164">
    <property type="entry name" value="FAD-linked_Oxase-like_C"/>
</dbReference>
<dbReference type="SUPFAM" id="SSF55103">
    <property type="entry name" value="FAD-linked oxidases, C-terminal domain"/>
    <property type="match status" value="1"/>
</dbReference>
<dbReference type="Proteomes" id="UP000038010">
    <property type="component" value="Unassembled WGS sequence"/>
</dbReference>
<dbReference type="Gene3D" id="3.40.462.10">
    <property type="entry name" value="FAD-linked oxidases, C-terminal domain"/>
    <property type="match status" value="1"/>
</dbReference>
<dbReference type="GO" id="GO:0071949">
    <property type="term" value="F:FAD binding"/>
    <property type="evidence" value="ECO:0007669"/>
    <property type="project" value="InterPro"/>
</dbReference>
<dbReference type="Gene3D" id="3.30.465.10">
    <property type="match status" value="1"/>
</dbReference>
<evidence type="ECO:0000256" key="4">
    <source>
        <dbReference type="ARBA" id="ARBA00023002"/>
    </source>
</evidence>
<dbReference type="InterPro" id="IPR016171">
    <property type="entry name" value="Vanillyl_alc_oxidase_C-sub2"/>
</dbReference>
<dbReference type="PANTHER" id="PTHR11748:SF114">
    <property type="entry name" value="ARYL-ALCOHOL OXIDASE VANILLYL-ALCOHOL OXIDASE (AFU_ORTHOLOGUE AFUA_3G09500)-RELATED"/>
    <property type="match status" value="1"/>
</dbReference>
<organism evidence="6 7">
    <name type="scientific">Cyphellophora attinorum</name>
    <dbReference type="NCBI Taxonomy" id="1664694"/>
    <lineage>
        <taxon>Eukaryota</taxon>
        <taxon>Fungi</taxon>
        <taxon>Dikarya</taxon>
        <taxon>Ascomycota</taxon>
        <taxon>Pezizomycotina</taxon>
        <taxon>Eurotiomycetes</taxon>
        <taxon>Chaetothyriomycetidae</taxon>
        <taxon>Chaetothyriales</taxon>
        <taxon>Cyphellophoraceae</taxon>
        <taxon>Cyphellophora</taxon>
    </lineage>
</organism>
<dbReference type="GO" id="GO:0004458">
    <property type="term" value="F:D-lactate dehydrogenase (cytochrome) activity"/>
    <property type="evidence" value="ECO:0007669"/>
    <property type="project" value="TreeGrafter"/>
</dbReference>
<dbReference type="GeneID" id="28732991"/>
<dbReference type="InterPro" id="IPR036318">
    <property type="entry name" value="FAD-bd_PCMH-like_sf"/>
</dbReference>
<dbReference type="Pfam" id="PF01565">
    <property type="entry name" value="FAD_binding_4"/>
    <property type="match status" value="1"/>
</dbReference>
<gene>
    <name evidence="6" type="ORF">AB675_1236</name>
</gene>
<sequence length="591" mass="65731">MTSTMPIGTYVDVEYDQAHQKAFAAPQIAPITAVLPDGVSQNDFNTALLDFAAIVGPEQVFVGDALAHYVDPYELHENDATKRKMPGGAVCPASIEELSRILKVANARGLPMWTFSRGKNLGYGGPAPRLNGSIALDLHRMNRILEVNDEHAYAVVEPGVTFHDLYNYCVEHNKKLWPSTPSLGWGSVIGNTLDRGVGFGVYGNHHGSIAGAEVMLADGDIVRTGQWGIENSPSSFISKFTFGPSLEGLFLQSNLAIVTKLSMWLAPRPTAYMSCTFSVPEDADVEVMVDALGELRRNGIIPNMIWVGNFVEGICIRGKRSKFWKGEGPIPDWRLKELQQEFGDEGFWTAKWGLYGPASIIKAQYNEIESQLARLAPIGKLVNGFYEEKDGTPLDAKTISPEHGLMFVGFPTLWSLPLMDWALSDDKPGKAAHGDYAPIIPSSGKHVLHWARECKKIYARNNLDLMLDFFMHERHVVCMSMYAYDQLNEEDCANVDRAYSEMHQVAKQAGYGMYRGHVNHMDEIAESNNFNNHAYIRFVEKIKNALDPEGILSPGKQGIWPEKYRHNRQYTIEDGGPPRILRNGTSTGVHL</sequence>
<dbReference type="Gene3D" id="1.10.45.10">
    <property type="entry name" value="Vanillyl-alcohol Oxidase, Chain A, domain 4"/>
    <property type="match status" value="1"/>
</dbReference>
<dbReference type="SUPFAM" id="SSF56176">
    <property type="entry name" value="FAD-binding/transporter-associated domain-like"/>
    <property type="match status" value="1"/>
</dbReference>
<evidence type="ECO:0000259" key="5">
    <source>
        <dbReference type="PROSITE" id="PS51387"/>
    </source>
</evidence>
<dbReference type="GO" id="GO:1903457">
    <property type="term" value="P:lactate catabolic process"/>
    <property type="evidence" value="ECO:0007669"/>
    <property type="project" value="TreeGrafter"/>
</dbReference>
<evidence type="ECO:0000256" key="1">
    <source>
        <dbReference type="ARBA" id="ARBA00001974"/>
    </source>
</evidence>
<evidence type="ECO:0000313" key="6">
    <source>
        <dbReference type="EMBL" id="KPI35692.1"/>
    </source>
</evidence>
<dbReference type="Pfam" id="PF02913">
    <property type="entry name" value="FAD-oxidase_C"/>
    <property type="match status" value="1"/>
</dbReference>
<keyword evidence="7" id="KW-1185">Reference proteome</keyword>
<dbReference type="InterPro" id="IPR004113">
    <property type="entry name" value="FAD-bd_oxidored_4_C"/>
</dbReference>
<comment type="caution">
    <text evidence="6">The sequence shown here is derived from an EMBL/GenBank/DDBJ whole genome shotgun (WGS) entry which is preliminary data.</text>
</comment>
<dbReference type="InterPro" id="IPR006094">
    <property type="entry name" value="Oxid_FAD_bind_N"/>
</dbReference>
<accession>A0A0N1H3W9</accession>
<dbReference type="Gene3D" id="3.30.43.10">
    <property type="entry name" value="Uridine Diphospho-n-acetylenolpyruvylglucosamine Reductase, domain 2"/>
    <property type="match status" value="1"/>
</dbReference>
<dbReference type="VEuPathDB" id="FungiDB:AB675_1236"/>
<feature type="domain" description="FAD-binding PCMH-type" evidence="5">
    <location>
        <begin position="82"/>
        <end position="268"/>
    </location>
</feature>
<keyword evidence="2" id="KW-0285">Flavoprotein</keyword>
<name>A0A0N1H3W9_9EURO</name>
<proteinExistence type="predicted"/>
<dbReference type="InterPro" id="IPR016169">
    <property type="entry name" value="FAD-bd_PCMH_sub2"/>
</dbReference>
<dbReference type="STRING" id="1664694.A0A0N1H3W9"/>
<dbReference type="OrthoDB" id="5332616at2759"/>
<dbReference type="PANTHER" id="PTHR11748">
    <property type="entry name" value="D-LACTATE DEHYDROGENASE"/>
    <property type="match status" value="1"/>
</dbReference>
<dbReference type="InterPro" id="IPR016167">
    <property type="entry name" value="FAD-bd_PCMH_sub1"/>
</dbReference>
<evidence type="ECO:0000313" key="7">
    <source>
        <dbReference type="Proteomes" id="UP000038010"/>
    </source>
</evidence>
<protein>
    <submittedName>
        <fullName evidence="6">Vanillyl-alcohol oxidase</fullName>
    </submittedName>
</protein>